<dbReference type="Gene3D" id="3.40.50.150">
    <property type="entry name" value="Vaccinia Virus protein VP39"/>
    <property type="match status" value="1"/>
</dbReference>
<reference evidence="7 8" key="1">
    <citation type="submission" date="2015-11" db="EMBL/GenBank/DDBJ databases">
        <title>Genomic analysis of 38 Legionella species identifies large and diverse effector repertoires.</title>
        <authorList>
            <person name="Burstein D."/>
            <person name="Amaro F."/>
            <person name="Zusman T."/>
            <person name="Lifshitz Z."/>
            <person name="Cohen O."/>
            <person name="Gilbert J.A."/>
            <person name="Pupko T."/>
            <person name="Shuman H.A."/>
            <person name="Segal G."/>
        </authorList>
    </citation>
    <scope>NUCLEOTIDE SEQUENCE [LARGE SCALE GENOMIC DNA]</scope>
    <source>
        <strain evidence="7 8">ATCC 49751</strain>
    </source>
</reference>
<dbReference type="eggNOG" id="COG0357">
    <property type="taxonomic scope" value="Bacteria"/>
</dbReference>
<evidence type="ECO:0000256" key="5">
    <source>
        <dbReference type="ARBA" id="ARBA00022691"/>
    </source>
</evidence>
<comment type="catalytic activity">
    <reaction evidence="6">
        <text>guanosine(527) in 16S rRNA + S-adenosyl-L-methionine = N(7)-methylguanosine(527) in 16S rRNA + S-adenosyl-L-homocysteine</text>
        <dbReference type="Rhea" id="RHEA:42732"/>
        <dbReference type="Rhea" id="RHEA-COMP:10209"/>
        <dbReference type="Rhea" id="RHEA-COMP:10210"/>
        <dbReference type="ChEBI" id="CHEBI:57856"/>
        <dbReference type="ChEBI" id="CHEBI:59789"/>
        <dbReference type="ChEBI" id="CHEBI:74269"/>
        <dbReference type="ChEBI" id="CHEBI:74480"/>
        <dbReference type="EC" id="2.1.1.170"/>
    </reaction>
</comment>
<comment type="caution">
    <text evidence="7">The sequence shown here is derived from an EMBL/GenBank/DDBJ whole genome shotgun (WGS) entry which is preliminary data.</text>
</comment>
<dbReference type="PATRIC" id="fig|45067.4.peg.1681"/>
<dbReference type="RefSeq" id="WP_028372382.1">
    <property type="nucleotide sequence ID" value="NZ_LNYI01000033.1"/>
</dbReference>
<dbReference type="GO" id="GO:0070043">
    <property type="term" value="F:rRNA (guanine-N7-)-methyltransferase activity"/>
    <property type="evidence" value="ECO:0007669"/>
    <property type="project" value="UniProtKB-UniRule"/>
</dbReference>
<dbReference type="PANTHER" id="PTHR31760:SF0">
    <property type="entry name" value="S-ADENOSYL-L-METHIONINE-DEPENDENT METHYLTRANSFERASES SUPERFAMILY PROTEIN"/>
    <property type="match status" value="1"/>
</dbReference>
<sequence length="214" mass="24144">MSKDPRITHLLSEGFLQLGLKADIAPFLQYLLLLNKWNRSYNLTAIRDLDTMVTRHILDSLAIIPWLKGRRVVDVGTGAGLPGIPLALYNPQLQVVLLDSNGKKIRFLEEAKRALAINNIEIVQSRAENYHPHQGFDTVISRAFSDLAQMIKWTSHLIGNDGIWLAMKGRYPETELASIHLPYQVKSYLVPGLDGERCCVIISNRSTKESSWPK</sequence>
<dbReference type="NCBIfam" id="TIGR00138">
    <property type="entry name" value="rsmG_gidB"/>
    <property type="match status" value="1"/>
</dbReference>
<dbReference type="AlphaFoldDB" id="A0A0W0VLA4"/>
<dbReference type="EMBL" id="LNYI01000033">
    <property type="protein sequence ID" value="KTD20874.1"/>
    <property type="molecule type" value="Genomic_DNA"/>
</dbReference>
<dbReference type="PANTHER" id="PTHR31760">
    <property type="entry name" value="S-ADENOSYL-L-METHIONINE-DEPENDENT METHYLTRANSFERASES SUPERFAMILY PROTEIN"/>
    <property type="match status" value="1"/>
</dbReference>
<dbReference type="EC" id="2.1.1.170" evidence="6"/>
<dbReference type="GO" id="GO:0005829">
    <property type="term" value="C:cytosol"/>
    <property type="evidence" value="ECO:0007669"/>
    <property type="project" value="TreeGrafter"/>
</dbReference>
<accession>A0A0W0VLA4</accession>
<dbReference type="Pfam" id="PF02527">
    <property type="entry name" value="GidB"/>
    <property type="match status" value="1"/>
</dbReference>
<evidence type="ECO:0000256" key="4">
    <source>
        <dbReference type="ARBA" id="ARBA00022679"/>
    </source>
</evidence>
<dbReference type="STRING" id="45067.Llan_1604"/>
<keyword evidence="5 6" id="KW-0949">S-adenosyl-L-methionine</keyword>
<comment type="similarity">
    <text evidence="6">Belongs to the methyltransferase superfamily. RNA methyltransferase RsmG family.</text>
</comment>
<name>A0A0W0VLA4_9GAMM</name>
<feature type="binding site" evidence="6">
    <location>
        <begin position="127"/>
        <end position="128"/>
    </location>
    <ligand>
        <name>S-adenosyl-L-methionine</name>
        <dbReference type="ChEBI" id="CHEBI:59789"/>
    </ligand>
</feature>
<dbReference type="CDD" id="cd02440">
    <property type="entry name" value="AdoMet_MTases"/>
    <property type="match status" value="1"/>
</dbReference>
<protein>
    <recommendedName>
        <fullName evidence="6">Ribosomal RNA small subunit methyltransferase G</fullName>
        <ecNumber evidence="6">2.1.1.170</ecNumber>
    </recommendedName>
    <alternativeName>
        <fullName evidence="6">16S rRNA 7-methylguanosine methyltransferase</fullName>
        <shortName evidence="6">16S rRNA m7G methyltransferase</shortName>
    </alternativeName>
</protein>
<comment type="subcellular location">
    <subcellularLocation>
        <location evidence="6">Cytoplasm</location>
    </subcellularLocation>
</comment>
<dbReference type="InterPro" id="IPR029063">
    <property type="entry name" value="SAM-dependent_MTases_sf"/>
</dbReference>
<evidence type="ECO:0000256" key="6">
    <source>
        <dbReference type="HAMAP-Rule" id="MF_00074"/>
    </source>
</evidence>
<organism evidence="7 8">
    <name type="scientific">Legionella lansingensis</name>
    <dbReference type="NCBI Taxonomy" id="45067"/>
    <lineage>
        <taxon>Bacteria</taxon>
        <taxon>Pseudomonadati</taxon>
        <taxon>Pseudomonadota</taxon>
        <taxon>Gammaproteobacteria</taxon>
        <taxon>Legionellales</taxon>
        <taxon>Legionellaceae</taxon>
        <taxon>Legionella</taxon>
    </lineage>
</organism>
<evidence type="ECO:0000256" key="3">
    <source>
        <dbReference type="ARBA" id="ARBA00022603"/>
    </source>
</evidence>
<dbReference type="OrthoDB" id="9808773at2"/>
<comment type="function">
    <text evidence="6">Specifically methylates the N7 position of guanine in position 527 of 16S rRNA.</text>
</comment>
<evidence type="ECO:0000313" key="8">
    <source>
        <dbReference type="Proteomes" id="UP000054869"/>
    </source>
</evidence>
<keyword evidence="1 6" id="KW-0963">Cytoplasm</keyword>
<dbReference type="InterPro" id="IPR003682">
    <property type="entry name" value="rRNA_ssu_MeTfrase_G"/>
</dbReference>
<keyword evidence="2 6" id="KW-0698">rRNA processing</keyword>
<proteinExistence type="inferred from homology"/>
<feature type="binding site" evidence="6">
    <location>
        <position position="81"/>
    </location>
    <ligand>
        <name>S-adenosyl-L-methionine</name>
        <dbReference type="ChEBI" id="CHEBI:59789"/>
    </ligand>
</feature>
<keyword evidence="3 6" id="KW-0489">Methyltransferase</keyword>
<gene>
    <name evidence="7" type="primary">gidB</name>
    <name evidence="6" type="synonym">rsmG</name>
    <name evidence="7" type="ORF">Llan_1604</name>
</gene>
<dbReference type="HAMAP" id="MF_00074">
    <property type="entry name" value="16SrRNA_methyltr_G"/>
    <property type="match status" value="1"/>
</dbReference>
<feature type="binding site" evidence="6">
    <location>
        <position position="76"/>
    </location>
    <ligand>
        <name>S-adenosyl-L-methionine</name>
        <dbReference type="ChEBI" id="CHEBI:59789"/>
    </ligand>
</feature>
<evidence type="ECO:0000256" key="2">
    <source>
        <dbReference type="ARBA" id="ARBA00022552"/>
    </source>
</evidence>
<dbReference type="SUPFAM" id="SSF53335">
    <property type="entry name" value="S-adenosyl-L-methionine-dependent methyltransferases"/>
    <property type="match status" value="1"/>
</dbReference>
<evidence type="ECO:0000313" key="7">
    <source>
        <dbReference type="EMBL" id="KTD20874.1"/>
    </source>
</evidence>
<feature type="binding site" evidence="6">
    <location>
        <position position="142"/>
    </location>
    <ligand>
        <name>S-adenosyl-L-methionine</name>
        <dbReference type="ChEBI" id="CHEBI:59789"/>
    </ligand>
</feature>
<dbReference type="PIRSF" id="PIRSF003078">
    <property type="entry name" value="GidB"/>
    <property type="match status" value="1"/>
</dbReference>
<evidence type="ECO:0000256" key="1">
    <source>
        <dbReference type="ARBA" id="ARBA00022490"/>
    </source>
</evidence>
<comment type="caution">
    <text evidence="6">Lacks conserved residue(s) required for the propagation of feature annotation.</text>
</comment>
<keyword evidence="4 6" id="KW-0808">Transferase</keyword>
<keyword evidence="8" id="KW-1185">Reference proteome</keyword>
<dbReference type="Proteomes" id="UP000054869">
    <property type="component" value="Unassembled WGS sequence"/>
</dbReference>